<keyword evidence="3 6" id="KW-0812">Transmembrane</keyword>
<evidence type="ECO:0000256" key="4">
    <source>
        <dbReference type="ARBA" id="ARBA00022989"/>
    </source>
</evidence>
<evidence type="ECO:0000256" key="6">
    <source>
        <dbReference type="SAM" id="Phobius"/>
    </source>
</evidence>
<organism evidence="7 8">
    <name type="scientific">Spodoptera exigua</name>
    <name type="common">Beet armyworm</name>
    <name type="synonym">Noctua fulgens</name>
    <dbReference type="NCBI Taxonomy" id="7107"/>
    <lineage>
        <taxon>Eukaryota</taxon>
        <taxon>Metazoa</taxon>
        <taxon>Ecdysozoa</taxon>
        <taxon>Arthropoda</taxon>
        <taxon>Hexapoda</taxon>
        <taxon>Insecta</taxon>
        <taxon>Pterygota</taxon>
        <taxon>Neoptera</taxon>
        <taxon>Endopterygota</taxon>
        <taxon>Lepidoptera</taxon>
        <taxon>Glossata</taxon>
        <taxon>Ditrysia</taxon>
        <taxon>Noctuoidea</taxon>
        <taxon>Noctuidae</taxon>
        <taxon>Amphipyrinae</taxon>
        <taxon>Spodoptera</taxon>
    </lineage>
</organism>
<comment type="subcellular location">
    <subcellularLocation>
        <location evidence="1">Cell membrane</location>
        <topology evidence="1">Multi-pass membrane protein</topology>
    </subcellularLocation>
</comment>
<dbReference type="AlphaFoldDB" id="A0A922MPH8"/>
<evidence type="ECO:0000256" key="2">
    <source>
        <dbReference type="ARBA" id="ARBA00022475"/>
    </source>
</evidence>
<keyword evidence="5 6" id="KW-0472">Membrane</keyword>
<name>A0A922MPH8_SPOEX</name>
<feature type="transmembrane region" description="Helical" evidence="6">
    <location>
        <begin position="20"/>
        <end position="42"/>
    </location>
</feature>
<feature type="transmembrane region" description="Helical" evidence="6">
    <location>
        <begin position="54"/>
        <end position="78"/>
    </location>
</feature>
<sequence length="157" mass="18192">MFDVYMNIFEVYEIVVKTFGYLVLFFTLFAVSHGLMNIGVVIKMKLAMAGAGIRVSIFIFIIQVWFLKNIALIAYLSIVCERFYEAIEDVHGSFVMLTKRHGRSDTQRRVCKNIERIQRARFKKLNACGVFTVDARLPLDLIRFTTTYTIVLLQFSI</sequence>
<protein>
    <submittedName>
        <fullName evidence="7">Uncharacterized protein</fullName>
    </submittedName>
</protein>
<evidence type="ECO:0000313" key="8">
    <source>
        <dbReference type="Proteomes" id="UP000814243"/>
    </source>
</evidence>
<dbReference type="Proteomes" id="UP000814243">
    <property type="component" value="Unassembled WGS sequence"/>
</dbReference>
<comment type="caution">
    <text evidence="7">The sequence shown here is derived from an EMBL/GenBank/DDBJ whole genome shotgun (WGS) entry which is preliminary data.</text>
</comment>
<dbReference type="GO" id="GO:0050909">
    <property type="term" value="P:sensory perception of taste"/>
    <property type="evidence" value="ECO:0007669"/>
    <property type="project" value="InterPro"/>
</dbReference>
<dbReference type="GO" id="GO:0005886">
    <property type="term" value="C:plasma membrane"/>
    <property type="evidence" value="ECO:0007669"/>
    <property type="project" value="UniProtKB-SubCell"/>
</dbReference>
<proteinExistence type="predicted"/>
<gene>
    <name evidence="7" type="ORF">HF086_018388</name>
</gene>
<evidence type="ECO:0000313" key="7">
    <source>
        <dbReference type="EMBL" id="KAH9640146.1"/>
    </source>
</evidence>
<evidence type="ECO:0000256" key="3">
    <source>
        <dbReference type="ARBA" id="ARBA00022692"/>
    </source>
</evidence>
<reference evidence="7" key="1">
    <citation type="journal article" date="2021" name="G3 (Bethesda)">
        <title>Genome and transcriptome analysis of the beet armyworm Spodoptera exigua reveals targets for pest control. .</title>
        <authorList>
            <person name="Simon S."/>
            <person name="Breeschoten T."/>
            <person name="Jansen H.J."/>
            <person name="Dirks R.P."/>
            <person name="Schranz M.E."/>
            <person name="Ros V.I.D."/>
        </authorList>
    </citation>
    <scope>NUCLEOTIDE SEQUENCE</scope>
    <source>
        <strain evidence="7">TB_SE_WUR_2020</strain>
    </source>
</reference>
<keyword evidence="4 6" id="KW-1133">Transmembrane helix</keyword>
<keyword evidence="2" id="KW-1003">Cell membrane</keyword>
<evidence type="ECO:0000256" key="5">
    <source>
        <dbReference type="ARBA" id="ARBA00023136"/>
    </source>
</evidence>
<dbReference type="InterPro" id="IPR013604">
    <property type="entry name" value="7TM_chemorcpt"/>
</dbReference>
<evidence type="ECO:0000256" key="1">
    <source>
        <dbReference type="ARBA" id="ARBA00004651"/>
    </source>
</evidence>
<dbReference type="Pfam" id="PF08395">
    <property type="entry name" value="7tm_7"/>
    <property type="match status" value="1"/>
</dbReference>
<dbReference type="EMBL" id="JACEFF010000293">
    <property type="protein sequence ID" value="KAH9640146.1"/>
    <property type="molecule type" value="Genomic_DNA"/>
</dbReference>
<accession>A0A922MPH8</accession>